<protein>
    <submittedName>
        <fullName evidence="6">Uncharacterized protein</fullName>
    </submittedName>
</protein>
<keyword evidence="2 5" id="KW-0812">Transmembrane</keyword>
<evidence type="ECO:0000256" key="3">
    <source>
        <dbReference type="ARBA" id="ARBA00022989"/>
    </source>
</evidence>
<reference evidence="6" key="1">
    <citation type="submission" date="2021-05" db="EMBL/GenBank/DDBJ databases">
        <authorList>
            <person name="Alioto T."/>
            <person name="Alioto T."/>
            <person name="Gomez Garrido J."/>
        </authorList>
    </citation>
    <scope>NUCLEOTIDE SEQUENCE</scope>
</reference>
<feature type="transmembrane region" description="Helical" evidence="5">
    <location>
        <begin position="40"/>
        <end position="56"/>
    </location>
</feature>
<dbReference type="AlphaFoldDB" id="A0A8D8R8R6"/>
<dbReference type="InterPro" id="IPR009436">
    <property type="entry name" value="AGTRAP"/>
</dbReference>
<dbReference type="PANTHER" id="PTHR16521:SF3">
    <property type="entry name" value="TYPE-1 ANGIOTENSIN II RECEPTOR-ASSOCIATED PROTEIN"/>
    <property type="match status" value="1"/>
</dbReference>
<comment type="subcellular location">
    <subcellularLocation>
        <location evidence="1">Membrane</location>
        <topology evidence="1">Multi-pass membrane protein</topology>
    </subcellularLocation>
</comment>
<dbReference type="SMART" id="SM00805">
    <property type="entry name" value="AGTRAP"/>
    <property type="match status" value="1"/>
</dbReference>
<dbReference type="PANTHER" id="PTHR16521">
    <property type="entry name" value="TYPE-1 ANGIOTENSIN II RECEPTOR-ASSOCIATED PROTEIN"/>
    <property type="match status" value="1"/>
</dbReference>
<dbReference type="Pfam" id="PF06396">
    <property type="entry name" value="AGTRAP"/>
    <property type="match status" value="1"/>
</dbReference>
<proteinExistence type="predicted"/>
<dbReference type="GO" id="GO:0005886">
    <property type="term" value="C:plasma membrane"/>
    <property type="evidence" value="ECO:0007669"/>
    <property type="project" value="TreeGrafter"/>
</dbReference>
<name>A0A8D8R8R6_9HEMI</name>
<dbReference type="GO" id="GO:0038166">
    <property type="term" value="P:angiotensin-activated signaling pathway"/>
    <property type="evidence" value="ECO:0007669"/>
    <property type="project" value="InterPro"/>
</dbReference>
<sequence>MINTMDLSQIPNVSLKGVFTIHLVLTTWALRASWFSQTSYLFYNLVLLITLLWSIHTKDSEEPVHMAIHVNVVSIFLDLFFLITGLGTAYTLGEGFSYIICLVHLMFRLLSLIHLVFRLLSIYMLWRVSMERNSLVDPLPAQISNMFNSSSLGQSGPTMGSPYQDIGGLPHQSMPGNSFGPSVYNT</sequence>
<accession>A0A8D8R8R6</accession>
<evidence type="ECO:0000256" key="5">
    <source>
        <dbReference type="SAM" id="Phobius"/>
    </source>
</evidence>
<feature type="transmembrane region" description="Helical" evidence="5">
    <location>
        <begin position="96"/>
        <end position="120"/>
    </location>
</feature>
<feature type="transmembrane region" description="Helical" evidence="5">
    <location>
        <begin position="68"/>
        <end position="90"/>
    </location>
</feature>
<keyword evidence="3 5" id="KW-1133">Transmembrane helix</keyword>
<evidence type="ECO:0000313" key="6">
    <source>
        <dbReference type="EMBL" id="CAG6645217.1"/>
    </source>
</evidence>
<feature type="transmembrane region" description="Helical" evidence="5">
    <location>
        <begin position="12"/>
        <end position="34"/>
    </location>
</feature>
<evidence type="ECO:0000256" key="2">
    <source>
        <dbReference type="ARBA" id="ARBA00022692"/>
    </source>
</evidence>
<evidence type="ECO:0000256" key="1">
    <source>
        <dbReference type="ARBA" id="ARBA00004141"/>
    </source>
</evidence>
<keyword evidence="4 5" id="KW-0472">Membrane</keyword>
<dbReference type="EMBL" id="HBUF01135897">
    <property type="protein sequence ID" value="CAG6645217.1"/>
    <property type="molecule type" value="Transcribed_RNA"/>
</dbReference>
<organism evidence="6">
    <name type="scientific">Cacopsylla melanoneura</name>
    <dbReference type="NCBI Taxonomy" id="428564"/>
    <lineage>
        <taxon>Eukaryota</taxon>
        <taxon>Metazoa</taxon>
        <taxon>Ecdysozoa</taxon>
        <taxon>Arthropoda</taxon>
        <taxon>Hexapoda</taxon>
        <taxon>Insecta</taxon>
        <taxon>Pterygota</taxon>
        <taxon>Neoptera</taxon>
        <taxon>Paraneoptera</taxon>
        <taxon>Hemiptera</taxon>
        <taxon>Sternorrhyncha</taxon>
        <taxon>Psylloidea</taxon>
        <taxon>Psyllidae</taxon>
        <taxon>Psyllinae</taxon>
        <taxon>Cacopsylla</taxon>
    </lineage>
</organism>
<evidence type="ECO:0000256" key="4">
    <source>
        <dbReference type="ARBA" id="ARBA00023136"/>
    </source>
</evidence>